<sequence>MPAVTSAAQLVGRYKLIKLNGGDPRTQSPVTLKIDADPSDPTRVRVTARVANTITGSAEVSDGKIRGRLTSTAMGGSPQLMAVEYVLVFGARDGLDVTQDGDVVRMSGGAGSLEWAVSAAAPFRA</sequence>
<dbReference type="InterPro" id="IPR038670">
    <property type="entry name" value="HslJ-like_sf"/>
</dbReference>
<organism evidence="2 3">
    <name type="scientific">Novymonas esmeraldas</name>
    <dbReference type="NCBI Taxonomy" id="1808958"/>
    <lineage>
        <taxon>Eukaryota</taxon>
        <taxon>Discoba</taxon>
        <taxon>Euglenozoa</taxon>
        <taxon>Kinetoplastea</taxon>
        <taxon>Metakinetoplastina</taxon>
        <taxon>Trypanosomatida</taxon>
        <taxon>Trypanosomatidae</taxon>
        <taxon>Novymonas</taxon>
    </lineage>
</organism>
<evidence type="ECO:0000259" key="1">
    <source>
        <dbReference type="Pfam" id="PF03724"/>
    </source>
</evidence>
<dbReference type="Proteomes" id="UP001430356">
    <property type="component" value="Unassembled WGS sequence"/>
</dbReference>
<dbReference type="Pfam" id="PF03724">
    <property type="entry name" value="META"/>
    <property type="match status" value="1"/>
</dbReference>
<dbReference type="AlphaFoldDB" id="A0AAW0EWC2"/>
<proteinExistence type="predicted"/>
<keyword evidence="3" id="KW-1185">Reference proteome</keyword>
<dbReference type="Gene3D" id="2.40.128.270">
    <property type="match status" value="1"/>
</dbReference>
<dbReference type="EMBL" id="JAECZO010000104">
    <property type="protein sequence ID" value="KAK7197397.1"/>
    <property type="molecule type" value="Genomic_DNA"/>
</dbReference>
<dbReference type="InterPro" id="IPR005184">
    <property type="entry name" value="DUF306_Meta_HslJ"/>
</dbReference>
<accession>A0AAW0EWC2</accession>
<name>A0AAW0EWC2_9TRYP</name>
<gene>
    <name evidence="2" type="ORF">NESM_000687800</name>
</gene>
<evidence type="ECO:0000313" key="2">
    <source>
        <dbReference type="EMBL" id="KAK7197397.1"/>
    </source>
</evidence>
<protein>
    <submittedName>
        <fullName evidence="2">META domain containing protein</fullName>
    </submittedName>
</protein>
<reference evidence="2 3" key="1">
    <citation type="journal article" date="2021" name="MBio">
        <title>A New Model Trypanosomatid, Novymonas esmeraldas: Genomic Perception of Its 'Candidatus Pandoraea novymonadis' Endosymbiont.</title>
        <authorList>
            <person name="Zakharova A."/>
            <person name="Saura A."/>
            <person name="Butenko A."/>
            <person name="Podesvova L."/>
            <person name="Warmusova S."/>
            <person name="Kostygov A.Y."/>
            <person name="Nenarokova A."/>
            <person name="Lukes J."/>
            <person name="Opperdoes F.R."/>
            <person name="Yurchenko V."/>
        </authorList>
    </citation>
    <scope>NUCLEOTIDE SEQUENCE [LARGE SCALE GENOMIC DNA]</scope>
    <source>
        <strain evidence="2 3">E262AT.01</strain>
    </source>
</reference>
<evidence type="ECO:0000313" key="3">
    <source>
        <dbReference type="Proteomes" id="UP001430356"/>
    </source>
</evidence>
<feature type="domain" description="DUF306" evidence="1">
    <location>
        <begin position="8"/>
        <end position="111"/>
    </location>
</feature>
<comment type="caution">
    <text evidence="2">The sequence shown here is derived from an EMBL/GenBank/DDBJ whole genome shotgun (WGS) entry which is preliminary data.</text>
</comment>